<keyword evidence="3" id="KW-1185">Reference proteome</keyword>
<gene>
    <name evidence="2" type="ORF">OL497_10440</name>
</gene>
<dbReference type="Gene3D" id="3.50.50.60">
    <property type="entry name" value="FAD/NAD(P)-binding domain"/>
    <property type="match status" value="1"/>
</dbReference>
<dbReference type="GO" id="GO:0004497">
    <property type="term" value="F:monooxygenase activity"/>
    <property type="evidence" value="ECO:0007669"/>
    <property type="project" value="UniProtKB-KW"/>
</dbReference>
<dbReference type="EMBL" id="JAPDNS010000001">
    <property type="protein sequence ID" value="MCW3484314.1"/>
    <property type="molecule type" value="Genomic_DNA"/>
</dbReference>
<dbReference type="SUPFAM" id="SSF51905">
    <property type="entry name" value="FAD/NAD(P)-binding domain"/>
    <property type="match status" value="1"/>
</dbReference>
<reference evidence="2 3" key="1">
    <citation type="submission" date="2022-10" db="EMBL/GenBank/DDBJ databases">
        <title>Chitinophaga nivalis PC15 sp. nov., isolated from Pyeongchang county, South Korea.</title>
        <authorList>
            <person name="Trinh H.N."/>
        </authorList>
    </citation>
    <scope>NUCLEOTIDE SEQUENCE [LARGE SCALE GENOMIC DNA]</scope>
    <source>
        <strain evidence="2 3">PC14</strain>
    </source>
</reference>
<dbReference type="InterPro" id="IPR051704">
    <property type="entry name" value="FAD_aromatic-hydroxylase"/>
</dbReference>
<dbReference type="RefSeq" id="WP_264729859.1">
    <property type="nucleotide sequence ID" value="NZ_JAPDNR010000001.1"/>
</dbReference>
<dbReference type="InterPro" id="IPR036188">
    <property type="entry name" value="FAD/NAD-bd_sf"/>
</dbReference>
<keyword evidence="2" id="KW-0560">Oxidoreductase</keyword>
<evidence type="ECO:0000259" key="1">
    <source>
        <dbReference type="Pfam" id="PF01494"/>
    </source>
</evidence>
<dbReference type="InterPro" id="IPR002938">
    <property type="entry name" value="FAD-bd"/>
</dbReference>
<dbReference type="PANTHER" id="PTHR46865:SF2">
    <property type="entry name" value="MONOOXYGENASE"/>
    <property type="match status" value="1"/>
</dbReference>
<evidence type="ECO:0000313" key="2">
    <source>
        <dbReference type="EMBL" id="MCW3484314.1"/>
    </source>
</evidence>
<dbReference type="PRINTS" id="PR00420">
    <property type="entry name" value="RNGMNOXGNASE"/>
</dbReference>
<dbReference type="PANTHER" id="PTHR46865">
    <property type="entry name" value="OXIDOREDUCTASE-RELATED"/>
    <property type="match status" value="1"/>
</dbReference>
<evidence type="ECO:0000313" key="3">
    <source>
        <dbReference type="Proteomes" id="UP001207742"/>
    </source>
</evidence>
<feature type="domain" description="FAD-binding" evidence="1">
    <location>
        <begin position="9"/>
        <end position="325"/>
    </location>
</feature>
<proteinExistence type="predicted"/>
<comment type="caution">
    <text evidence="2">The sequence shown here is derived from an EMBL/GenBank/DDBJ whole genome shotgun (WGS) entry which is preliminary data.</text>
</comment>
<accession>A0ABT3IKL6</accession>
<sequence>MHVETRPKHVLISGASIAGPALAYWLNKYGFKVTIIERQPALSRGGYRIDLRGVAVTIAEQMGIMPQIRQQQTFVRSATLVNKKGKEIATFHPDTWGMRMDKDLEIMRGDLAHILYEATRGEVSYIFNDSITSVLQHEDSVTVTFQRSAPRTFDLLVGADGLRSNVRKLVFGNESSYLRHLGFYISIFSLENYLQLDHGEMGYPLPGKLINVFNASRQQEAKAAFLFAAPPLTYDHRHPEQQMDIVTDYFRDAGWEAPRLLAAMRQAPDFYFDAISQVHMEQLWKDRVVLLGDAGYCPSPASGQGTSLAIIGAYVLAGELAKAQGDHTAAYSSYHRQMQPLIRLNQELGQTALKKMIARTKREVWIQAFFIRIMLRLPGRNWLFTRFLSKLQQQVNKAANGITPEDYRAYEQADR</sequence>
<dbReference type="Gene3D" id="3.30.9.10">
    <property type="entry name" value="D-Amino Acid Oxidase, subunit A, domain 2"/>
    <property type="match status" value="1"/>
</dbReference>
<keyword evidence="2" id="KW-0503">Monooxygenase</keyword>
<dbReference type="Pfam" id="PF01494">
    <property type="entry name" value="FAD_binding_3"/>
    <property type="match status" value="1"/>
</dbReference>
<protein>
    <submittedName>
        <fullName evidence="2">FAD-dependent monooxygenase</fullName>
    </submittedName>
</protein>
<dbReference type="Proteomes" id="UP001207742">
    <property type="component" value="Unassembled WGS sequence"/>
</dbReference>
<organism evidence="2 3">
    <name type="scientific">Chitinophaga nivalis</name>
    <dbReference type="NCBI Taxonomy" id="2991709"/>
    <lineage>
        <taxon>Bacteria</taxon>
        <taxon>Pseudomonadati</taxon>
        <taxon>Bacteroidota</taxon>
        <taxon>Chitinophagia</taxon>
        <taxon>Chitinophagales</taxon>
        <taxon>Chitinophagaceae</taxon>
        <taxon>Chitinophaga</taxon>
    </lineage>
</organism>
<name>A0ABT3IKL6_9BACT</name>